<dbReference type="PROSITE" id="PS51733">
    <property type="entry name" value="BPL_LPL_CATALYTIC"/>
    <property type="match status" value="1"/>
</dbReference>
<feature type="domain" description="BPL/LPL catalytic" evidence="6">
    <location>
        <begin position="10"/>
        <end position="196"/>
    </location>
</feature>
<dbReference type="InterPro" id="IPR004408">
    <property type="entry name" value="Biotin_CoA_COase_ligase"/>
</dbReference>
<dbReference type="Pfam" id="PF02237">
    <property type="entry name" value="BPL_C"/>
    <property type="match status" value="1"/>
</dbReference>
<dbReference type="InterPro" id="IPR008988">
    <property type="entry name" value="Transcriptional_repressor_C"/>
</dbReference>
<dbReference type="EMBL" id="CP066007">
    <property type="protein sequence ID" value="QQB46329.1"/>
    <property type="molecule type" value="Genomic_DNA"/>
</dbReference>
<dbReference type="Proteomes" id="UP000617681">
    <property type="component" value="Chromosome"/>
</dbReference>
<evidence type="ECO:0000256" key="3">
    <source>
        <dbReference type="ARBA" id="ARBA00022840"/>
    </source>
</evidence>
<evidence type="ECO:0000256" key="4">
    <source>
        <dbReference type="ARBA" id="ARBA00023267"/>
    </source>
</evidence>
<dbReference type="SUPFAM" id="SSF55681">
    <property type="entry name" value="Class II aaRS and biotin synthetases"/>
    <property type="match status" value="1"/>
</dbReference>
<keyword evidence="2" id="KW-0547">Nucleotide-binding</keyword>
<dbReference type="PANTHER" id="PTHR12835:SF5">
    <property type="entry name" value="BIOTIN--PROTEIN LIGASE"/>
    <property type="match status" value="1"/>
</dbReference>
<evidence type="ECO:0000259" key="6">
    <source>
        <dbReference type="PROSITE" id="PS51733"/>
    </source>
</evidence>
<protein>
    <recommendedName>
        <fullName evidence="5">biotin--[biotin carboxyl-carrier protein] ligase</fullName>
        <ecNumber evidence="5">6.3.4.15</ecNumber>
    </recommendedName>
</protein>
<proteinExistence type="predicted"/>
<keyword evidence="1 7" id="KW-0436">Ligase</keyword>
<dbReference type="NCBIfam" id="TIGR00121">
    <property type="entry name" value="birA_ligase"/>
    <property type="match status" value="1"/>
</dbReference>
<dbReference type="OrthoDB" id="9807064at2"/>
<keyword evidence="3" id="KW-0067">ATP-binding</keyword>
<dbReference type="GO" id="GO:0005737">
    <property type="term" value="C:cytoplasm"/>
    <property type="evidence" value="ECO:0007669"/>
    <property type="project" value="TreeGrafter"/>
</dbReference>
<evidence type="ECO:0000313" key="8">
    <source>
        <dbReference type="EMBL" id="QRP71204.1"/>
    </source>
</evidence>
<evidence type="ECO:0000256" key="5">
    <source>
        <dbReference type="ARBA" id="ARBA00024227"/>
    </source>
</evidence>
<dbReference type="RefSeq" id="WP_005395024.1">
    <property type="nucleotide sequence ID" value="NZ_CP066007.1"/>
</dbReference>
<dbReference type="GeneID" id="92759379"/>
<evidence type="ECO:0000313" key="9">
    <source>
        <dbReference type="Proteomes" id="UP000596145"/>
    </source>
</evidence>
<dbReference type="AlphaFoldDB" id="A0A7T4EFC4"/>
<dbReference type="GO" id="GO:0004077">
    <property type="term" value="F:biotin--[biotin carboxyl-carrier protein] ligase activity"/>
    <property type="evidence" value="ECO:0007669"/>
    <property type="project" value="UniProtKB-EC"/>
</dbReference>
<name>A0A7T4EFC4_9CORY</name>
<keyword evidence="4" id="KW-0092">Biotin</keyword>
<dbReference type="EC" id="6.3.4.15" evidence="5"/>
<accession>A0A7T4EFC4</accession>
<dbReference type="EMBL" id="CP069534">
    <property type="protein sequence ID" value="QRP71204.1"/>
    <property type="molecule type" value="Genomic_DNA"/>
</dbReference>
<gene>
    <name evidence="7" type="ORF">I6I10_12995</name>
    <name evidence="8" type="ORF">I6J21_03365</name>
</gene>
<dbReference type="Proteomes" id="UP000596145">
    <property type="component" value="Chromosome"/>
</dbReference>
<sequence length="263" mass="28671">MTNREPLNRDELQRRLVDTNLYQQLTVLDHTGSTNADLLQAAADGAPTFTAEIAEFQDAGRGRRGRAWVTPAHSQVTFSVLVRPRTLDHFGSLSLMAGLALIDALSPLLGSRVALKWPNDVLVSGNKICGILGEAQALATNHPEVVLGCGLNHSLTREELPVDNATSLALEDIDVDRTELTISVLTAMRNRLGAWATGDVHMDDYRAVCSTIGKDIRVMRPGTDDLLGRGEDVTDEGFLVVRDRSGERHELSAGEVHHVRPLE</sequence>
<evidence type="ECO:0000313" key="7">
    <source>
        <dbReference type="EMBL" id="QQB46329.1"/>
    </source>
</evidence>
<reference evidence="7 9" key="1">
    <citation type="submission" date="2020-12" db="EMBL/GenBank/DDBJ databases">
        <title>FDA dAtabase for Regulatory Grade micrObial Sequences (FDA-ARGOS): Supporting development and validation of Infectious Disease Dx tests.</title>
        <authorList>
            <person name="Sproer C."/>
            <person name="Gronow S."/>
            <person name="Severitt S."/>
            <person name="Schroder I."/>
            <person name="Tallon L."/>
            <person name="Sadzewicz L."/>
            <person name="Zhao X."/>
            <person name="Boylan J."/>
            <person name="Ott S."/>
            <person name="Bowen H."/>
            <person name="Vavikolanu K."/>
            <person name="Mehta A."/>
            <person name="Aluvathingal J."/>
            <person name="Nadendla S."/>
            <person name="Lowell S."/>
            <person name="Myers T."/>
            <person name="Yan Y."/>
            <person name="Sichtig H."/>
        </authorList>
    </citation>
    <scope>NUCLEOTIDE SEQUENCE [LARGE SCALE GENOMIC DNA]</scope>
    <source>
        <strain evidence="7 9">FDAARGOS_1053</strain>
        <strain evidence="8">FDAARGOS_1191</strain>
    </source>
</reference>
<dbReference type="CDD" id="cd16442">
    <property type="entry name" value="BPL"/>
    <property type="match status" value="1"/>
</dbReference>
<evidence type="ECO:0000256" key="2">
    <source>
        <dbReference type="ARBA" id="ARBA00022741"/>
    </source>
</evidence>
<dbReference type="PANTHER" id="PTHR12835">
    <property type="entry name" value="BIOTIN PROTEIN LIGASE"/>
    <property type="match status" value="1"/>
</dbReference>
<dbReference type="GO" id="GO:0005524">
    <property type="term" value="F:ATP binding"/>
    <property type="evidence" value="ECO:0007669"/>
    <property type="project" value="UniProtKB-KW"/>
</dbReference>
<dbReference type="InterPro" id="IPR003142">
    <property type="entry name" value="BPL_C"/>
</dbReference>
<dbReference type="Pfam" id="PF03099">
    <property type="entry name" value="BPL_LplA_LipB"/>
    <property type="match status" value="1"/>
</dbReference>
<dbReference type="InterPro" id="IPR045864">
    <property type="entry name" value="aa-tRNA-synth_II/BPL/LPL"/>
</dbReference>
<dbReference type="Gene3D" id="2.30.30.100">
    <property type="match status" value="1"/>
</dbReference>
<evidence type="ECO:0000256" key="1">
    <source>
        <dbReference type="ARBA" id="ARBA00022598"/>
    </source>
</evidence>
<dbReference type="Gene3D" id="3.30.930.10">
    <property type="entry name" value="Bira Bifunctional Protein, Domain 2"/>
    <property type="match status" value="1"/>
</dbReference>
<dbReference type="InterPro" id="IPR004143">
    <property type="entry name" value="BPL_LPL_catalytic"/>
</dbReference>
<dbReference type="SUPFAM" id="SSF50037">
    <property type="entry name" value="C-terminal domain of transcriptional repressors"/>
    <property type="match status" value="1"/>
</dbReference>
<organism evidence="7 9">
    <name type="scientific">Corynebacterium glucuronolyticum</name>
    <dbReference type="NCBI Taxonomy" id="39791"/>
    <lineage>
        <taxon>Bacteria</taxon>
        <taxon>Bacillati</taxon>
        <taxon>Actinomycetota</taxon>
        <taxon>Actinomycetes</taxon>
        <taxon>Mycobacteriales</taxon>
        <taxon>Corynebacteriaceae</taxon>
        <taxon>Corynebacterium</taxon>
    </lineage>
</organism>